<evidence type="ECO:0000256" key="1">
    <source>
        <dbReference type="ARBA" id="ARBA00022618"/>
    </source>
</evidence>
<evidence type="ECO:0000256" key="3">
    <source>
        <dbReference type="ARBA" id="ARBA00023306"/>
    </source>
</evidence>
<dbReference type="OrthoDB" id="5590282at2759"/>
<dbReference type="InterPro" id="IPR004367">
    <property type="entry name" value="Cyclin_C-dom"/>
</dbReference>
<evidence type="ECO:0000259" key="6">
    <source>
        <dbReference type="SMART" id="SM00385"/>
    </source>
</evidence>
<comment type="similarity">
    <text evidence="4">Belongs to the cyclin family.</text>
</comment>
<evidence type="ECO:0000256" key="4">
    <source>
        <dbReference type="RuleBase" id="RU000383"/>
    </source>
</evidence>
<dbReference type="InterPro" id="IPR048258">
    <property type="entry name" value="Cyclins_cyclin-box"/>
</dbReference>
<feature type="region of interest" description="Disordered" evidence="5">
    <location>
        <begin position="32"/>
        <end position="56"/>
    </location>
</feature>
<dbReference type="CDD" id="cd20512">
    <property type="entry name" value="CYCLIN_CLBs_yeast_rpt2"/>
    <property type="match status" value="1"/>
</dbReference>
<evidence type="ECO:0000256" key="2">
    <source>
        <dbReference type="ARBA" id="ARBA00023127"/>
    </source>
</evidence>
<dbReference type="Pfam" id="PF00134">
    <property type="entry name" value="Cyclin_N"/>
    <property type="match status" value="1"/>
</dbReference>
<dbReference type="InterPro" id="IPR013763">
    <property type="entry name" value="Cyclin-like_dom"/>
</dbReference>
<dbReference type="SMART" id="SM00385">
    <property type="entry name" value="CYCLIN"/>
    <property type="match status" value="2"/>
</dbReference>
<dbReference type="SMART" id="SM01332">
    <property type="entry name" value="Cyclin_C"/>
    <property type="match status" value="1"/>
</dbReference>
<reference evidence="8 9" key="1">
    <citation type="submission" date="2017-06" db="EMBL/GenBank/DDBJ databases">
        <title>Ant-infecting Ophiocordyceps genomes reveal a high diversity of potential behavioral manipulation genes and a possible major role for enterotoxins.</title>
        <authorList>
            <person name="De Bekker C."/>
            <person name="Evans H.C."/>
            <person name="Brachmann A."/>
            <person name="Hughes D.P."/>
        </authorList>
    </citation>
    <scope>NUCLEOTIDE SEQUENCE [LARGE SCALE GENOMIC DNA]</scope>
    <source>
        <strain evidence="8 9">Map64</strain>
    </source>
</reference>
<comment type="caution">
    <text evidence="8">The sequence shown here is derived from an EMBL/GenBank/DDBJ whole genome shotgun (WGS) entry which is preliminary data.</text>
</comment>
<dbReference type="EMBL" id="NJET01000049">
    <property type="protein sequence ID" value="PHH63454.1"/>
    <property type="molecule type" value="Genomic_DNA"/>
</dbReference>
<evidence type="ECO:0000313" key="8">
    <source>
        <dbReference type="EMBL" id="PHH63454.1"/>
    </source>
</evidence>
<dbReference type="FunFam" id="1.10.472.10:FF:000001">
    <property type="entry name" value="G2/mitotic-specific cyclin"/>
    <property type="match status" value="1"/>
</dbReference>
<dbReference type="AlphaFoldDB" id="A0A2C5Y917"/>
<dbReference type="SUPFAM" id="SSF47954">
    <property type="entry name" value="Cyclin-like"/>
    <property type="match status" value="2"/>
</dbReference>
<feature type="domain" description="Cyclin C-terminal" evidence="7">
    <location>
        <begin position="505"/>
        <end position="620"/>
    </location>
</feature>
<organism evidence="8 9">
    <name type="scientific">Ophiocordyceps australis</name>
    <dbReference type="NCBI Taxonomy" id="1399860"/>
    <lineage>
        <taxon>Eukaryota</taxon>
        <taxon>Fungi</taxon>
        <taxon>Dikarya</taxon>
        <taxon>Ascomycota</taxon>
        <taxon>Pezizomycotina</taxon>
        <taxon>Sordariomycetes</taxon>
        <taxon>Hypocreomycetidae</taxon>
        <taxon>Hypocreales</taxon>
        <taxon>Ophiocordycipitaceae</taxon>
        <taxon>Ophiocordyceps</taxon>
    </lineage>
</organism>
<name>A0A2C5Y917_9HYPO</name>
<dbReference type="PANTHER" id="PTHR10177">
    <property type="entry name" value="CYCLINS"/>
    <property type="match status" value="1"/>
</dbReference>
<evidence type="ECO:0000256" key="5">
    <source>
        <dbReference type="SAM" id="MobiDB-lite"/>
    </source>
</evidence>
<feature type="domain" description="Cyclin-like" evidence="6">
    <location>
        <begin position="509"/>
        <end position="590"/>
    </location>
</feature>
<dbReference type="PROSITE" id="PS00292">
    <property type="entry name" value="CYCLINS"/>
    <property type="match status" value="1"/>
</dbReference>
<protein>
    <submittedName>
        <fullName evidence="8">Uncharacterized protein</fullName>
    </submittedName>
</protein>
<evidence type="ECO:0000259" key="7">
    <source>
        <dbReference type="SMART" id="SM01332"/>
    </source>
</evidence>
<dbReference type="InterPro" id="IPR036915">
    <property type="entry name" value="Cyclin-like_sf"/>
</dbReference>
<keyword evidence="3" id="KW-0131">Cell cycle</keyword>
<dbReference type="STRING" id="1399860.A0A2C5Y917"/>
<dbReference type="Proteomes" id="UP000226192">
    <property type="component" value="Unassembled WGS sequence"/>
</dbReference>
<keyword evidence="9" id="KW-1185">Reference proteome</keyword>
<dbReference type="Gene3D" id="1.10.472.10">
    <property type="entry name" value="Cyclin-like"/>
    <property type="match status" value="2"/>
</dbReference>
<dbReference type="InterPro" id="IPR039361">
    <property type="entry name" value="Cyclin"/>
</dbReference>
<proteinExistence type="inferred from homology"/>
<dbReference type="InterPro" id="IPR006671">
    <property type="entry name" value="Cyclin_N"/>
</dbReference>
<keyword evidence="1" id="KW-0132">Cell division</keyword>
<keyword evidence="2 4" id="KW-0195">Cyclin</keyword>
<accession>A0A2C5Y917</accession>
<dbReference type="Pfam" id="PF02984">
    <property type="entry name" value="Cyclin_C"/>
    <property type="match status" value="1"/>
</dbReference>
<dbReference type="GO" id="GO:0051301">
    <property type="term" value="P:cell division"/>
    <property type="evidence" value="ECO:0007669"/>
    <property type="project" value="UniProtKB-KW"/>
</dbReference>
<gene>
    <name evidence="8" type="ORF">CDD81_5833</name>
</gene>
<feature type="domain" description="Cyclin-like" evidence="6">
    <location>
        <begin position="412"/>
        <end position="496"/>
    </location>
</feature>
<sequence>MSIRLINPSGEENIAPTLRSRSKSVTDLMSNAIKAGPRPPAKRNALGDVTNRGLVPRESNGQQLKIDALLNPHNVPPLAENKAPTVSISSQDLYRQSDRRVPAWERDKRFDSRGLDILASIASTDFSVPSSRPDVYHLGEPESTRPFPFTSETLGPGQLVRDSAIFVEERFTDRFDANTEPWLPPPSAACPSLAGRHFKSQPQLKVEQPTLRRTQSKQFERTPGNISHATVMQGAPAAMIATSHAAAHGGHSALTCLPANQERLTNDDESCDFDFCQDCDLNLDADDSRAVQIYSEGNESRDEPVEYEVMELYTTTYGLPPKTLLGPRHPVIAPSHYSACDLEEINAAKLVIGGTVAYQDLLDDMSDPYMVAGYSEEIFSYMHELEARMLPYTHYMDGQEDLDWHMRSILIGWIVEVHDRFHLLPETLYLAVNYIDRFLCGKIVSTAKLQLVGATALLVATKYEEISCPEIREIAAVVDNCYSNNEIMKAERYMLTMLRFELGWPGPMNFLRRISKADCYDVETRTMAKYFLELALVDSRFVSTLPSYLAAATHCLAMLILEKGYWKFLHVYYSGFTYRQLLPAIQTLLHCCERPLLHHESVFKKYSTERFQSTSRVVQRSLSRGFSLPDHRYVGRPVAYHE</sequence>
<evidence type="ECO:0000313" key="9">
    <source>
        <dbReference type="Proteomes" id="UP000226192"/>
    </source>
</evidence>